<feature type="transmembrane region" description="Helical" evidence="1">
    <location>
        <begin position="120"/>
        <end position="141"/>
    </location>
</feature>
<keyword evidence="1" id="KW-0472">Membrane</keyword>
<organism evidence="2 3">
    <name type="scientific">Nocardia mexicana</name>
    <dbReference type="NCBI Taxonomy" id="279262"/>
    <lineage>
        <taxon>Bacteria</taxon>
        <taxon>Bacillati</taxon>
        <taxon>Actinomycetota</taxon>
        <taxon>Actinomycetes</taxon>
        <taxon>Mycobacteriales</taxon>
        <taxon>Nocardiaceae</taxon>
        <taxon>Nocardia</taxon>
    </lineage>
</organism>
<dbReference type="OrthoDB" id="7618855at2"/>
<proteinExistence type="predicted"/>
<evidence type="ECO:0000313" key="3">
    <source>
        <dbReference type="Proteomes" id="UP000255355"/>
    </source>
</evidence>
<dbReference type="Proteomes" id="UP000255355">
    <property type="component" value="Unassembled WGS sequence"/>
</dbReference>
<evidence type="ECO:0000313" key="2">
    <source>
        <dbReference type="EMBL" id="RDI52839.1"/>
    </source>
</evidence>
<keyword evidence="3" id="KW-1185">Reference proteome</keyword>
<keyword evidence="1" id="KW-1133">Transmembrane helix</keyword>
<feature type="transmembrane region" description="Helical" evidence="1">
    <location>
        <begin position="12"/>
        <end position="32"/>
    </location>
</feature>
<keyword evidence="1" id="KW-0812">Transmembrane</keyword>
<dbReference type="InterPro" id="IPR018681">
    <property type="entry name" value="DUF2165_transmembrane"/>
</dbReference>
<accession>A0A370H8J1</accession>
<protein>
    <submittedName>
        <fullName evidence="2">Putative small integral membrane protein</fullName>
    </submittedName>
</protein>
<reference evidence="2 3" key="1">
    <citation type="submission" date="2018-07" db="EMBL/GenBank/DDBJ databases">
        <title>Genomic Encyclopedia of Type Strains, Phase IV (KMG-IV): sequencing the most valuable type-strain genomes for metagenomic binning, comparative biology and taxonomic classification.</title>
        <authorList>
            <person name="Goeker M."/>
        </authorList>
    </citation>
    <scope>NUCLEOTIDE SEQUENCE [LARGE SCALE GENOMIC DNA]</scope>
    <source>
        <strain evidence="2 3">DSM 44952</strain>
    </source>
</reference>
<gene>
    <name evidence="2" type="ORF">DFR68_103226</name>
</gene>
<comment type="caution">
    <text evidence="2">The sequence shown here is derived from an EMBL/GenBank/DDBJ whole genome shotgun (WGS) entry which is preliminary data.</text>
</comment>
<dbReference type="Pfam" id="PF09933">
    <property type="entry name" value="DUF2165"/>
    <property type="match status" value="1"/>
</dbReference>
<dbReference type="RefSeq" id="WP_068030464.1">
    <property type="nucleotide sequence ID" value="NZ_QQAZ01000003.1"/>
</dbReference>
<feature type="transmembrane region" description="Helical" evidence="1">
    <location>
        <begin position="153"/>
        <end position="171"/>
    </location>
</feature>
<name>A0A370H8J1_9NOCA</name>
<dbReference type="EMBL" id="QQAZ01000003">
    <property type="protein sequence ID" value="RDI52839.1"/>
    <property type="molecule type" value="Genomic_DNA"/>
</dbReference>
<feature type="transmembrane region" description="Helical" evidence="1">
    <location>
        <begin position="75"/>
        <end position="100"/>
    </location>
</feature>
<dbReference type="AlphaFoldDB" id="A0A370H8J1"/>
<dbReference type="STRING" id="1210089.GCA_001613165_07173"/>
<sequence>MSLSGKRFLDVAGSRDTAVAVLATITGVYYLIVAVTNCLDTDTNRRGVTAVLSMRSTIHHPAVDWHAITSPTVVWIAYIGVVIWEFLTAFVLLAGAVAGWRALIGRRAATAETAAKLSSLGWVLAVLLFAGGFLTIGGEWFRMWANKEVNASSAALQNVLIAAVGLILVHLPGRPEARERS</sequence>
<evidence type="ECO:0000256" key="1">
    <source>
        <dbReference type="SAM" id="Phobius"/>
    </source>
</evidence>